<proteinExistence type="inferred from homology"/>
<dbReference type="AlphaFoldDB" id="A0AAJ5YQ50"/>
<sequence>MHGSTNDFDEGKRTFLDLRNLIGGNSSDVERFNESVVLNYSCKELYTIVSDVNSYSKFVPFCVESRILGKTSKPSPATKQEQATSVVDAELAIGFAALRETYVSEVSMRPDDFVKARAKPSALFNELSTTWQFTALPPKQQKPRTRVDFSLQYSFANQLHATLARQTFRSLSTKMIDAFALRAQTLYSKRNSP</sequence>
<dbReference type="PANTHER" id="PTHR12901">
    <property type="entry name" value="SPERM PROTEIN HOMOLOG"/>
    <property type="match status" value="1"/>
</dbReference>
<dbReference type="CDD" id="cd07813">
    <property type="entry name" value="COQ10p_like"/>
    <property type="match status" value="1"/>
</dbReference>
<evidence type="ECO:0000256" key="2">
    <source>
        <dbReference type="ARBA" id="ARBA00011814"/>
    </source>
</evidence>
<gene>
    <name evidence="5" type="ORF">MYAM1_001251</name>
</gene>
<evidence type="ECO:0000313" key="5">
    <source>
        <dbReference type="EMBL" id="WFC98523.1"/>
    </source>
</evidence>
<accession>A0AAJ5YQ50</accession>
<feature type="domain" description="Coenzyme Q-binding protein COQ10 START" evidence="4">
    <location>
        <begin position="39"/>
        <end position="179"/>
    </location>
</feature>
<evidence type="ECO:0000259" key="4">
    <source>
        <dbReference type="Pfam" id="PF03364"/>
    </source>
</evidence>
<evidence type="ECO:0000256" key="1">
    <source>
        <dbReference type="ARBA" id="ARBA00006885"/>
    </source>
</evidence>
<dbReference type="InterPro" id="IPR044996">
    <property type="entry name" value="COQ10-like"/>
</dbReference>
<comment type="subunit">
    <text evidence="2">Interacts with coenzyme Q.</text>
</comment>
<keyword evidence="6" id="KW-1185">Reference proteome</keyword>
<dbReference type="GO" id="GO:0048039">
    <property type="term" value="F:ubiquinone binding"/>
    <property type="evidence" value="ECO:0007669"/>
    <property type="project" value="InterPro"/>
</dbReference>
<dbReference type="Proteomes" id="UP001219567">
    <property type="component" value="Chromosome 1"/>
</dbReference>
<name>A0AAJ5YQ50_9BASI</name>
<dbReference type="GO" id="GO:0045333">
    <property type="term" value="P:cellular respiration"/>
    <property type="evidence" value="ECO:0007669"/>
    <property type="project" value="InterPro"/>
</dbReference>
<dbReference type="EMBL" id="CP119943">
    <property type="protein sequence ID" value="WFC98523.1"/>
    <property type="molecule type" value="Genomic_DNA"/>
</dbReference>
<dbReference type="Pfam" id="PF03364">
    <property type="entry name" value="Polyketide_cyc"/>
    <property type="match status" value="1"/>
</dbReference>
<dbReference type="Gene3D" id="3.30.530.20">
    <property type="match status" value="1"/>
</dbReference>
<evidence type="ECO:0000313" key="6">
    <source>
        <dbReference type="Proteomes" id="UP001219567"/>
    </source>
</evidence>
<reference evidence="5 6" key="1">
    <citation type="submission" date="2023-03" db="EMBL/GenBank/DDBJ databases">
        <title>Mating type loci evolution in Malassezia.</title>
        <authorList>
            <person name="Coelho M.A."/>
        </authorList>
    </citation>
    <scope>NUCLEOTIDE SEQUENCE [LARGE SCALE GENOMIC DNA]</scope>
    <source>
        <strain evidence="5 6">CBS 9725</strain>
    </source>
</reference>
<dbReference type="SUPFAM" id="SSF55961">
    <property type="entry name" value="Bet v1-like"/>
    <property type="match status" value="1"/>
</dbReference>
<dbReference type="PANTHER" id="PTHR12901:SF10">
    <property type="entry name" value="COENZYME Q-BINDING PROTEIN COQ10, MITOCHONDRIAL"/>
    <property type="match status" value="1"/>
</dbReference>
<protein>
    <submittedName>
        <fullName evidence="5">Secondary metabolism biosynthetic enzyme</fullName>
    </submittedName>
</protein>
<evidence type="ECO:0000256" key="3">
    <source>
        <dbReference type="ARBA" id="ARBA00024947"/>
    </source>
</evidence>
<organism evidence="5 6">
    <name type="scientific">Malassezia yamatoensis</name>
    <dbReference type="NCBI Taxonomy" id="253288"/>
    <lineage>
        <taxon>Eukaryota</taxon>
        <taxon>Fungi</taxon>
        <taxon>Dikarya</taxon>
        <taxon>Basidiomycota</taxon>
        <taxon>Ustilaginomycotina</taxon>
        <taxon>Malasseziomycetes</taxon>
        <taxon>Malasseziales</taxon>
        <taxon>Malasseziaceae</taxon>
        <taxon>Malassezia</taxon>
    </lineage>
</organism>
<dbReference type="InterPro" id="IPR023393">
    <property type="entry name" value="START-like_dom_sf"/>
</dbReference>
<comment type="similarity">
    <text evidence="1">Belongs to the COQ10 family.</text>
</comment>
<comment type="function">
    <text evidence="3">Required for the function of coenzyme Q in the respiratory chain. May serve as a chaperone or may be involved in the transport of Q6 from its site of synthesis to the catalytic sites of the respiratory complexes.</text>
</comment>
<dbReference type="GO" id="GO:0005739">
    <property type="term" value="C:mitochondrion"/>
    <property type="evidence" value="ECO:0007669"/>
    <property type="project" value="TreeGrafter"/>
</dbReference>
<dbReference type="InterPro" id="IPR005031">
    <property type="entry name" value="COQ10_START"/>
</dbReference>